<protein>
    <submittedName>
        <fullName evidence="2">tRNA-synt_1c domain-containing protein</fullName>
    </submittedName>
</protein>
<sequence length="142" mass="16110">MKHKENVVRVKDLLNHKTFCNIYKAVYKSEYKEGKDSNVFAIHSPPGKKPKIQSKTNIPEYTFTLTKDVSMRKTTELEGNLALLIASHNLPIVNLENQFMPKIVGDSNAMIPSVDKMTKIIMPSIAHEIREKVTTTISNIKI</sequence>
<name>A0A0K0F149_STRVS</name>
<dbReference type="Proteomes" id="UP000035680">
    <property type="component" value="Unassembled WGS sequence"/>
</dbReference>
<organism evidence="1 2">
    <name type="scientific">Strongyloides venezuelensis</name>
    <name type="common">Threadworm</name>
    <dbReference type="NCBI Taxonomy" id="75913"/>
    <lineage>
        <taxon>Eukaryota</taxon>
        <taxon>Metazoa</taxon>
        <taxon>Ecdysozoa</taxon>
        <taxon>Nematoda</taxon>
        <taxon>Chromadorea</taxon>
        <taxon>Rhabditida</taxon>
        <taxon>Tylenchina</taxon>
        <taxon>Panagrolaimomorpha</taxon>
        <taxon>Strongyloidoidea</taxon>
        <taxon>Strongyloididae</taxon>
        <taxon>Strongyloides</taxon>
    </lineage>
</organism>
<evidence type="ECO:0000313" key="1">
    <source>
        <dbReference type="Proteomes" id="UP000035680"/>
    </source>
</evidence>
<accession>A0A0K0F149</accession>
<reference evidence="1" key="1">
    <citation type="submission" date="2014-07" db="EMBL/GenBank/DDBJ databases">
        <authorList>
            <person name="Martin A.A"/>
            <person name="De Silva N."/>
        </authorList>
    </citation>
    <scope>NUCLEOTIDE SEQUENCE</scope>
</reference>
<reference evidence="2" key="2">
    <citation type="submission" date="2015-08" db="UniProtKB">
        <authorList>
            <consortium name="WormBaseParasite"/>
        </authorList>
    </citation>
    <scope>IDENTIFICATION</scope>
</reference>
<proteinExistence type="predicted"/>
<evidence type="ECO:0000313" key="2">
    <source>
        <dbReference type="WBParaSite" id="SVE_0251700.1"/>
    </source>
</evidence>
<dbReference type="AlphaFoldDB" id="A0A0K0F149"/>
<dbReference type="WBParaSite" id="SVE_0251700.1">
    <property type="protein sequence ID" value="SVE_0251700.1"/>
    <property type="gene ID" value="SVE_0251700"/>
</dbReference>
<keyword evidence="1" id="KW-1185">Reference proteome</keyword>